<gene>
    <name evidence="2" type="ORF">SAMN02745691_01620</name>
</gene>
<dbReference type="OrthoDB" id="411356at2"/>
<dbReference type="Gene3D" id="3.40.30.10">
    <property type="entry name" value="Glutaredoxin"/>
    <property type="match status" value="1"/>
</dbReference>
<evidence type="ECO:0000313" key="2">
    <source>
        <dbReference type="EMBL" id="SHJ26235.1"/>
    </source>
</evidence>
<reference evidence="2 3" key="1">
    <citation type="submission" date="2016-11" db="EMBL/GenBank/DDBJ databases">
        <authorList>
            <person name="Jaros S."/>
            <person name="Januszkiewicz K."/>
            <person name="Wedrychowicz H."/>
        </authorList>
    </citation>
    <scope>NUCLEOTIDE SEQUENCE [LARGE SCALE GENOMIC DNA]</scope>
    <source>
        <strain evidence="2 3">DSM 15970</strain>
    </source>
</reference>
<keyword evidence="3" id="KW-1185">Reference proteome</keyword>
<organism evidence="2 3">
    <name type="scientific">Parasporobacterium paucivorans DSM 15970</name>
    <dbReference type="NCBI Taxonomy" id="1122934"/>
    <lineage>
        <taxon>Bacteria</taxon>
        <taxon>Bacillati</taxon>
        <taxon>Bacillota</taxon>
        <taxon>Clostridia</taxon>
        <taxon>Lachnospirales</taxon>
        <taxon>Lachnospiraceae</taxon>
        <taxon>Parasporobacterium</taxon>
    </lineage>
</organism>
<dbReference type="CDD" id="cd02947">
    <property type="entry name" value="TRX_family"/>
    <property type="match status" value="1"/>
</dbReference>
<sequence>MQNTASLDEIQQSINDNAMVLIYFSGRSCGVCTALKPKIEEMLQAFPKIKSMHVDAEKSQDIAAYYNFFTIPAVLVFVEGKMTIREARCFSVQELNKGVSRYYSLLYGE</sequence>
<dbReference type="InterPro" id="IPR013766">
    <property type="entry name" value="Thioredoxin_domain"/>
</dbReference>
<name>A0A1M6HVK1_9FIRM</name>
<proteinExistence type="predicted"/>
<dbReference type="EMBL" id="FQYT01000016">
    <property type="protein sequence ID" value="SHJ26235.1"/>
    <property type="molecule type" value="Genomic_DNA"/>
</dbReference>
<protein>
    <submittedName>
        <fullName evidence="2">Thioredoxin</fullName>
    </submittedName>
</protein>
<dbReference type="Pfam" id="PF00085">
    <property type="entry name" value="Thioredoxin"/>
    <property type="match status" value="1"/>
</dbReference>
<accession>A0A1M6HVK1</accession>
<dbReference type="STRING" id="1122934.SAMN02745691_01620"/>
<dbReference type="SUPFAM" id="SSF52833">
    <property type="entry name" value="Thioredoxin-like"/>
    <property type="match status" value="1"/>
</dbReference>
<feature type="domain" description="Thioredoxin" evidence="1">
    <location>
        <begin position="8"/>
        <end position="84"/>
    </location>
</feature>
<dbReference type="AlphaFoldDB" id="A0A1M6HVK1"/>
<dbReference type="InterPro" id="IPR036249">
    <property type="entry name" value="Thioredoxin-like_sf"/>
</dbReference>
<evidence type="ECO:0000313" key="3">
    <source>
        <dbReference type="Proteomes" id="UP000184342"/>
    </source>
</evidence>
<evidence type="ECO:0000259" key="1">
    <source>
        <dbReference type="Pfam" id="PF00085"/>
    </source>
</evidence>
<dbReference type="Proteomes" id="UP000184342">
    <property type="component" value="Unassembled WGS sequence"/>
</dbReference>
<dbReference type="RefSeq" id="WP_073993916.1">
    <property type="nucleotide sequence ID" value="NZ_FQYT01000016.1"/>
</dbReference>